<sequence length="42" mass="5070">MSFKFIEKILIFLKMRGVAGLPHWKSPSFFLISYHHFEFILI</sequence>
<accession>A0A0L8V335</accession>
<dbReference type="Proteomes" id="UP000036958">
    <property type="component" value="Unassembled WGS sequence"/>
</dbReference>
<dbReference type="AlphaFoldDB" id="A0A0L8V335"/>
<organism evidence="1 2">
    <name type="scientific">Sunxiuqinia dokdonensis</name>
    <dbReference type="NCBI Taxonomy" id="1409788"/>
    <lineage>
        <taxon>Bacteria</taxon>
        <taxon>Pseudomonadati</taxon>
        <taxon>Bacteroidota</taxon>
        <taxon>Bacteroidia</taxon>
        <taxon>Marinilabiliales</taxon>
        <taxon>Prolixibacteraceae</taxon>
        <taxon>Sunxiuqinia</taxon>
    </lineage>
</organism>
<gene>
    <name evidence="1" type="ORF">NC99_42890</name>
</gene>
<name>A0A0L8V335_9BACT</name>
<dbReference type="STRING" id="1409788.NC99_42890"/>
<evidence type="ECO:0000313" key="2">
    <source>
        <dbReference type="Proteomes" id="UP000036958"/>
    </source>
</evidence>
<keyword evidence="2" id="KW-1185">Reference proteome</keyword>
<comment type="caution">
    <text evidence="1">The sequence shown here is derived from an EMBL/GenBank/DDBJ whole genome shotgun (WGS) entry which is preliminary data.</text>
</comment>
<reference evidence="2" key="1">
    <citation type="submission" date="2015-07" db="EMBL/GenBank/DDBJ databases">
        <title>Genome sequencing of Sunxiuqinia dokdonensis strain SK.</title>
        <authorList>
            <person name="Ahn S."/>
            <person name="Kim B.-C."/>
        </authorList>
    </citation>
    <scope>NUCLEOTIDE SEQUENCE [LARGE SCALE GENOMIC DNA]</scope>
    <source>
        <strain evidence="2">SK</strain>
    </source>
</reference>
<evidence type="ECO:0000313" key="1">
    <source>
        <dbReference type="EMBL" id="KOH42846.1"/>
    </source>
</evidence>
<proteinExistence type="predicted"/>
<dbReference type="EMBL" id="LGIA01000208">
    <property type="protein sequence ID" value="KOH42846.1"/>
    <property type="molecule type" value="Genomic_DNA"/>
</dbReference>
<protein>
    <submittedName>
        <fullName evidence="1">Uncharacterized protein</fullName>
    </submittedName>
</protein>